<dbReference type="Gene3D" id="3.90.470.10">
    <property type="entry name" value="Ribosomal protein L22/L17"/>
    <property type="match status" value="1"/>
</dbReference>
<dbReference type="InterPro" id="IPR001063">
    <property type="entry name" value="Ribosomal_uL22"/>
</dbReference>
<protein>
    <submittedName>
        <fullName evidence="5">60S ribosomal protein L17</fullName>
    </submittedName>
</protein>
<dbReference type="InterPro" id="IPR036394">
    <property type="entry name" value="Ribosomal_uL22_sf"/>
</dbReference>
<evidence type="ECO:0000256" key="1">
    <source>
        <dbReference type="ARBA" id="ARBA00009451"/>
    </source>
</evidence>
<dbReference type="InterPro" id="IPR005721">
    <property type="entry name" value="Ribosomal_uL22_euk/arc"/>
</dbReference>
<dbReference type="SUPFAM" id="SSF54843">
    <property type="entry name" value="Ribosomal protein L22"/>
    <property type="match status" value="1"/>
</dbReference>
<evidence type="ECO:0000313" key="5">
    <source>
        <dbReference type="EMBL" id="KAF9763371.1"/>
    </source>
</evidence>
<evidence type="ECO:0000256" key="4">
    <source>
        <dbReference type="RuleBase" id="RU004005"/>
    </source>
</evidence>
<dbReference type="PANTHER" id="PTHR11593">
    <property type="entry name" value="60S RIBOSOMAL PROTEIN L17"/>
    <property type="match status" value="1"/>
</dbReference>
<proteinExistence type="inferred from homology"/>
<gene>
    <name evidence="5" type="primary">Rpl17</name>
    <name evidence="5" type="ORF">NGRA_1305</name>
</gene>
<dbReference type="OrthoDB" id="10254664at2759"/>
<keyword evidence="6" id="KW-1185">Reference proteome</keyword>
<evidence type="ECO:0000256" key="3">
    <source>
        <dbReference type="ARBA" id="ARBA00023274"/>
    </source>
</evidence>
<dbReference type="GO" id="GO:0003735">
    <property type="term" value="F:structural constituent of ribosome"/>
    <property type="evidence" value="ECO:0007669"/>
    <property type="project" value="InterPro"/>
</dbReference>
<keyword evidence="2 4" id="KW-0689">Ribosomal protein</keyword>
<evidence type="ECO:0000256" key="2">
    <source>
        <dbReference type="ARBA" id="ARBA00022980"/>
    </source>
</evidence>
<dbReference type="Pfam" id="PF00237">
    <property type="entry name" value="Ribosomal_L22"/>
    <property type="match status" value="1"/>
</dbReference>
<organism evidence="5 6">
    <name type="scientific">Nosema granulosis</name>
    <dbReference type="NCBI Taxonomy" id="83296"/>
    <lineage>
        <taxon>Eukaryota</taxon>
        <taxon>Fungi</taxon>
        <taxon>Fungi incertae sedis</taxon>
        <taxon>Microsporidia</taxon>
        <taxon>Nosematidae</taxon>
        <taxon>Nosema</taxon>
    </lineage>
</organism>
<name>A0A9P6KYR4_9MICR</name>
<reference evidence="5 6" key="1">
    <citation type="journal article" date="2020" name="Genome Biol. Evol.">
        <title>Comparative genomics of strictly vertically transmitted, feminizing microsporidia endosymbionts of amphipod crustaceans.</title>
        <authorList>
            <person name="Cormier A."/>
            <person name="Chebbi M.A."/>
            <person name="Giraud I."/>
            <person name="Wattier R."/>
            <person name="Teixeira M."/>
            <person name="Gilbert C."/>
            <person name="Rigaud T."/>
            <person name="Cordaux R."/>
        </authorList>
    </citation>
    <scope>NUCLEOTIDE SEQUENCE [LARGE SCALE GENOMIC DNA]</scope>
    <source>
        <strain evidence="5 6">Ou3-Ou53</strain>
    </source>
</reference>
<dbReference type="Proteomes" id="UP000740883">
    <property type="component" value="Unassembled WGS sequence"/>
</dbReference>
<dbReference type="PANTHER" id="PTHR11593:SF10">
    <property type="entry name" value="60S RIBOSOMAL PROTEIN L17"/>
    <property type="match status" value="1"/>
</dbReference>
<evidence type="ECO:0000313" key="6">
    <source>
        <dbReference type="Proteomes" id="UP000740883"/>
    </source>
</evidence>
<comment type="caution">
    <text evidence="5">The sequence shown here is derived from an EMBL/GenBank/DDBJ whole genome shotgun (WGS) entry which is preliminary data.</text>
</comment>
<dbReference type="GO" id="GO:0022625">
    <property type="term" value="C:cytosolic large ribosomal subunit"/>
    <property type="evidence" value="ECO:0007669"/>
    <property type="project" value="TreeGrafter"/>
</dbReference>
<dbReference type="GO" id="GO:0002181">
    <property type="term" value="P:cytoplasmic translation"/>
    <property type="evidence" value="ECO:0007669"/>
    <property type="project" value="TreeGrafter"/>
</dbReference>
<keyword evidence="3 4" id="KW-0687">Ribonucleoprotein</keyword>
<dbReference type="EMBL" id="SBJO01000078">
    <property type="protein sequence ID" value="KAF9763371.1"/>
    <property type="molecule type" value="Genomic_DNA"/>
</dbReference>
<dbReference type="NCBIfam" id="TIGR01038">
    <property type="entry name" value="uL22_arch_euk"/>
    <property type="match status" value="1"/>
</dbReference>
<dbReference type="AlphaFoldDB" id="A0A9P6KYR4"/>
<sequence length="171" mass="19524">MAIKFSCEIHDPTKVIKSQMDNAKVSFKKTREAANTLRTRSLLGAIEYLNNVIAKKECVPFRRFAKGCGHTKQARKFGQRKGRWPTKSAMFLINVLEDIKEKANEKGIDLNSLELFHVQITKAPQIFGRVFRAHGRVNSFNKHPCHILIGAKIKDKEVNDENDVMVQAMEE</sequence>
<accession>A0A9P6KYR4</accession>
<comment type="similarity">
    <text evidence="1 4">Belongs to the universal ribosomal protein uL22 family.</text>
</comment>